<dbReference type="OrthoDB" id="9155546at2"/>
<evidence type="ECO:0000313" key="3">
    <source>
        <dbReference type="Proteomes" id="UP000268051"/>
    </source>
</evidence>
<name>A0A3N2SDN5_9ENTR</name>
<dbReference type="InterPro" id="IPR049302">
    <property type="entry name" value="Gp10-like"/>
</dbReference>
<evidence type="ECO:0000313" key="2">
    <source>
        <dbReference type="EMBL" id="ROU17795.1"/>
    </source>
</evidence>
<proteinExistence type="predicted"/>
<comment type="caution">
    <text evidence="2">The sequence shown here is derived from an EMBL/GenBank/DDBJ whole genome shotgun (WGS) entry which is preliminary data.</text>
</comment>
<organism evidence="2 3">
    <name type="scientific">Kluyvera ascorbata</name>
    <dbReference type="NCBI Taxonomy" id="51288"/>
    <lineage>
        <taxon>Bacteria</taxon>
        <taxon>Pseudomonadati</taxon>
        <taxon>Pseudomonadota</taxon>
        <taxon>Gammaproteobacteria</taxon>
        <taxon>Enterobacterales</taxon>
        <taxon>Enterobacteriaceae</taxon>
        <taxon>Kluyvera</taxon>
    </lineage>
</organism>
<dbReference type="EMBL" id="RHFN01000002">
    <property type="protein sequence ID" value="ROU17795.1"/>
    <property type="molecule type" value="Genomic_DNA"/>
</dbReference>
<accession>A0A3N2SDN5</accession>
<dbReference type="AlphaFoldDB" id="A0A3N2SDN5"/>
<evidence type="ECO:0000256" key="1">
    <source>
        <dbReference type="SAM" id="MobiDB-lite"/>
    </source>
</evidence>
<sequence length="107" mass="11532">MDLVNLKTGTDSYQDEKGETHTRDDYPWGLCISLDNETLNKLGVTTPSVGGVVTITAKAMVKSTSERQDDDGTYRRAELQITDMGIAPDSSEPQKSAAETLYGTGGD</sequence>
<feature type="region of interest" description="Disordered" evidence="1">
    <location>
        <begin position="85"/>
        <end position="107"/>
    </location>
</feature>
<protein>
    <submittedName>
        <fullName evidence="2">Uncharacterized protein</fullName>
    </submittedName>
</protein>
<feature type="compositionally biased region" description="Basic and acidic residues" evidence="1">
    <location>
        <begin position="14"/>
        <end position="24"/>
    </location>
</feature>
<feature type="region of interest" description="Disordered" evidence="1">
    <location>
        <begin position="1"/>
        <end position="24"/>
    </location>
</feature>
<dbReference type="RefSeq" id="WP_123650288.1">
    <property type="nucleotide sequence ID" value="NZ_RHFN01000002.1"/>
</dbReference>
<dbReference type="Pfam" id="PF21628">
    <property type="entry name" value="Gp10-like"/>
    <property type="match status" value="1"/>
</dbReference>
<gene>
    <name evidence="2" type="ORF">EB837_02955</name>
</gene>
<reference evidence="2 3" key="1">
    <citation type="submission" date="2018-10" db="EMBL/GenBank/DDBJ databases">
        <title>Horizontal transference of carbapenem resistance between Klebsiella pneumoniae and Kluyvera ascorbata during abdominal infection: a case report.</title>
        <authorList>
            <person name="Raro O.H.F."/>
            <person name="Lima-Morales D."/>
            <person name="Barth A.L."/>
            <person name="Paim T.G.S."/>
            <person name="Mott M.P."/>
            <person name="Riche C.V.W."/>
            <person name="Teixeira U.F."/>
            <person name="Waechter F."/>
            <person name="Dias C.A.G."/>
        </authorList>
    </citation>
    <scope>NUCLEOTIDE SEQUENCE [LARGE SCALE GENOMIC DNA]</scope>
    <source>
        <strain evidence="2 3">OT2</strain>
    </source>
</reference>
<dbReference type="Proteomes" id="UP000268051">
    <property type="component" value="Unassembled WGS sequence"/>
</dbReference>